<evidence type="ECO:0000256" key="3">
    <source>
        <dbReference type="ARBA" id="ARBA00022553"/>
    </source>
</evidence>
<sequence length="589" mass="66259">MIQDQDRITAIKTLLKKHPRGLTISDLSLKMGLNRNSLAKYLEIMLITGQVEMETYGTAKVYCLSQRVPVSALLKFSTDLIVLVDGDLQIVQVNDNVLSFFALTREDLLEKNLNEISLPPITDLPLKDFFHELALRGEAVRETGIVHNDREVFFRIKLIPTVFDDGGKGATFIMEDITLQKRYERQLQENEARYRAIVEGQTELICRRLPDGTITFVNGAYCRYFGRDSGDLTGQQFRPESPPKDMPGDLPDPTRDPVNPVSSYEQRIVAPDGAIRWLQWTDRALFDPEGHCLEVQSVGRDITERKEAERELRIKESAIASSINGIAIFDPDATLIYANQSYLNLIGCSGDETVGKSIDAQFPGNNELADAVKDILNALQQEGVWSGPLQVRRQDGTEAFLQVSVSQIMDEQDRHLCTMGIVADLTEQKRVEEALRVMYEEHQKAIEFIPDPTFIVDRKDRVVAWNRALEAFTGVGKEQVLGTSGYKDVFSFYGTAMPILVDLIDLPAEEIARSYPDVRRFGEGIFVEAFVPSLHHGRGAYLWGKASRLIDSDGTWIGTIESIRDISDWKKAEDSLRRASEKARRAPGA</sequence>
<dbReference type="InterPro" id="IPR035965">
    <property type="entry name" value="PAS-like_dom_sf"/>
</dbReference>
<dbReference type="InterPro" id="IPR013767">
    <property type="entry name" value="PAS_fold"/>
</dbReference>
<evidence type="ECO:0000256" key="6">
    <source>
        <dbReference type="SAM" id="MobiDB-lite"/>
    </source>
</evidence>
<dbReference type="PANTHER" id="PTHR43304">
    <property type="entry name" value="PHYTOCHROME-LIKE PROTEIN CPH1"/>
    <property type="match status" value="1"/>
</dbReference>
<feature type="domain" description="PAC" evidence="8">
    <location>
        <begin position="385"/>
        <end position="437"/>
    </location>
</feature>
<feature type="region of interest" description="Disordered" evidence="6">
    <location>
        <begin position="232"/>
        <end position="260"/>
    </location>
</feature>
<feature type="domain" description="PAS" evidence="7">
    <location>
        <begin position="318"/>
        <end position="382"/>
    </location>
</feature>
<dbReference type="AlphaFoldDB" id="A0A0W8FFC4"/>
<dbReference type="InterPro" id="IPR000700">
    <property type="entry name" value="PAS-assoc_C"/>
</dbReference>
<comment type="catalytic activity">
    <reaction evidence="1">
        <text>ATP + protein L-histidine = ADP + protein N-phospho-L-histidine.</text>
        <dbReference type="EC" id="2.7.13.3"/>
    </reaction>
</comment>
<dbReference type="InterPro" id="IPR001610">
    <property type="entry name" value="PAC"/>
</dbReference>
<evidence type="ECO:0000256" key="2">
    <source>
        <dbReference type="ARBA" id="ARBA00012438"/>
    </source>
</evidence>
<dbReference type="SMART" id="SM00091">
    <property type="entry name" value="PAS"/>
    <property type="match status" value="4"/>
</dbReference>
<dbReference type="Pfam" id="PF08448">
    <property type="entry name" value="PAS_4"/>
    <property type="match status" value="2"/>
</dbReference>
<feature type="compositionally biased region" description="Basic and acidic residues" evidence="6">
    <location>
        <begin position="241"/>
        <end position="255"/>
    </location>
</feature>
<feature type="domain" description="PAC" evidence="8">
    <location>
        <begin position="525"/>
        <end position="578"/>
    </location>
</feature>
<dbReference type="PROSITE" id="PS50113">
    <property type="entry name" value="PAC"/>
    <property type="match status" value="3"/>
</dbReference>
<feature type="domain" description="PAS" evidence="7">
    <location>
        <begin position="438"/>
        <end position="490"/>
    </location>
</feature>
<protein>
    <recommendedName>
        <fullName evidence="2">histidine kinase</fullName>
        <ecNumber evidence="2">2.7.13.3</ecNumber>
    </recommendedName>
</protein>
<dbReference type="GO" id="GO:0006355">
    <property type="term" value="P:regulation of DNA-templated transcription"/>
    <property type="evidence" value="ECO:0007669"/>
    <property type="project" value="InterPro"/>
</dbReference>
<evidence type="ECO:0000256" key="1">
    <source>
        <dbReference type="ARBA" id="ARBA00000085"/>
    </source>
</evidence>
<keyword evidence="4" id="KW-0808">Transferase</keyword>
<organism evidence="9">
    <name type="scientific">hydrocarbon metagenome</name>
    <dbReference type="NCBI Taxonomy" id="938273"/>
    <lineage>
        <taxon>unclassified sequences</taxon>
        <taxon>metagenomes</taxon>
        <taxon>ecological metagenomes</taxon>
    </lineage>
</organism>
<dbReference type="EMBL" id="LNQE01001277">
    <property type="protein sequence ID" value="KUG19556.1"/>
    <property type="molecule type" value="Genomic_DNA"/>
</dbReference>
<comment type="caution">
    <text evidence="9">The sequence shown here is derived from an EMBL/GenBank/DDBJ whole genome shotgun (WGS) entry which is preliminary data.</text>
</comment>
<dbReference type="NCBIfam" id="TIGR00229">
    <property type="entry name" value="sensory_box"/>
    <property type="match status" value="3"/>
</dbReference>
<dbReference type="InterPro" id="IPR000014">
    <property type="entry name" value="PAS"/>
</dbReference>
<evidence type="ECO:0000313" key="9">
    <source>
        <dbReference type="EMBL" id="KUG19556.1"/>
    </source>
</evidence>
<evidence type="ECO:0000256" key="5">
    <source>
        <dbReference type="ARBA" id="ARBA00022777"/>
    </source>
</evidence>
<dbReference type="CDD" id="cd00130">
    <property type="entry name" value="PAS"/>
    <property type="match status" value="4"/>
</dbReference>
<accession>A0A0W8FFC4</accession>
<proteinExistence type="predicted"/>
<keyword evidence="3" id="KW-0597">Phosphoprotein</keyword>
<feature type="domain" description="PAS" evidence="7">
    <location>
        <begin position="66"/>
        <end position="132"/>
    </location>
</feature>
<name>A0A0W8FFC4_9ZZZZ</name>
<dbReference type="Gene3D" id="3.30.450.20">
    <property type="entry name" value="PAS domain"/>
    <property type="match status" value="4"/>
</dbReference>
<gene>
    <name evidence="9" type="ORF">ASZ90_010736</name>
</gene>
<reference evidence="9" key="1">
    <citation type="journal article" date="2015" name="Proc. Natl. Acad. Sci. U.S.A.">
        <title>Networks of energetic and metabolic interactions define dynamics in microbial communities.</title>
        <authorList>
            <person name="Embree M."/>
            <person name="Liu J.K."/>
            <person name="Al-Bassam M.M."/>
            <person name="Zengler K."/>
        </authorList>
    </citation>
    <scope>NUCLEOTIDE SEQUENCE</scope>
</reference>
<dbReference type="SUPFAM" id="SSF55785">
    <property type="entry name" value="PYP-like sensor domain (PAS domain)"/>
    <property type="match status" value="4"/>
</dbReference>
<evidence type="ECO:0000256" key="4">
    <source>
        <dbReference type="ARBA" id="ARBA00022679"/>
    </source>
</evidence>
<dbReference type="PROSITE" id="PS50112">
    <property type="entry name" value="PAS"/>
    <property type="match status" value="3"/>
</dbReference>
<feature type="domain" description="PAC" evidence="8">
    <location>
        <begin position="262"/>
        <end position="314"/>
    </location>
</feature>
<evidence type="ECO:0000259" key="7">
    <source>
        <dbReference type="PROSITE" id="PS50112"/>
    </source>
</evidence>
<dbReference type="InterPro" id="IPR013656">
    <property type="entry name" value="PAS_4"/>
</dbReference>
<dbReference type="SMART" id="SM00086">
    <property type="entry name" value="PAC"/>
    <property type="match status" value="2"/>
</dbReference>
<dbReference type="GO" id="GO:0004673">
    <property type="term" value="F:protein histidine kinase activity"/>
    <property type="evidence" value="ECO:0007669"/>
    <property type="project" value="UniProtKB-EC"/>
</dbReference>
<dbReference type="InterPro" id="IPR052162">
    <property type="entry name" value="Sensor_kinase/Photoreceptor"/>
</dbReference>
<evidence type="ECO:0000259" key="8">
    <source>
        <dbReference type="PROSITE" id="PS50113"/>
    </source>
</evidence>
<keyword evidence="5" id="KW-0418">Kinase</keyword>
<dbReference type="PANTHER" id="PTHR43304:SF1">
    <property type="entry name" value="PAC DOMAIN-CONTAINING PROTEIN"/>
    <property type="match status" value="1"/>
</dbReference>
<dbReference type="EC" id="2.7.13.3" evidence="2"/>
<dbReference type="Pfam" id="PF13426">
    <property type="entry name" value="PAS_9"/>
    <property type="match status" value="1"/>
</dbReference>
<dbReference type="Pfam" id="PF00989">
    <property type="entry name" value="PAS"/>
    <property type="match status" value="1"/>
</dbReference>